<evidence type="ECO:0000256" key="4">
    <source>
        <dbReference type="ARBA" id="ARBA00022475"/>
    </source>
</evidence>
<feature type="transmembrane region" description="Helical" evidence="9">
    <location>
        <begin position="410"/>
        <end position="433"/>
    </location>
</feature>
<feature type="transmembrane region" description="Helical" evidence="9">
    <location>
        <begin position="104"/>
        <end position="123"/>
    </location>
</feature>
<feature type="transmembrane region" description="Helical" evidence="9">
    <location>
        <begin position="160"/>
        <end position="184"/>
    </location>
</feature>
<dbReference type="InterPro" id="IPR045018">
    <property type="entry name" value="Azg-like"/>
</dbReference>
<feature type="transmembrane region" description="Helical" evidence="9">
    <location>
        <begin position="222"/>
        <end position="240"/>
    </location>
</feature>
<evidence type="ECO:0000256" key="9">
    <source>
        <dbReference type="SAM" id="Phobius"/>
    </source>
</evidence>
<dbReference type="InterPro" id="IPR026033">
    <property type="entry name" value="Azg-like_bact_archaea"/>
</dbReference>
<keyword evidence="7 8" id="KW-0472">Membrane</keyword>
<dbReference type="Proteomes" id="UP000031982">
    <property type="component" value="Unassembled WGS sequence"/>
</dbReference>
<feature type="transmembrane region" description="Helical" evidence="9">
    <location>
        <begin position="445"/>
        <end position="463"/>
    </location>
</feature>
<evidence type="ECO:0000256" key="6">
    <source>
        <dbReference type="ARBA" id="ARBA00022989"/>
    </source>
</evidence>
<evidence type="ECO:0000256" key="2">
    <source>
        <dbReference type="ARBA" id="ARBA00005697"/>
    </source>
</evidence>
<feature type="transmembrane region" description="Helical" evidence="9">
    <location>
        <begin position="271"/>
        <end position="296"/>
    </location>
</feature>
<dbReference type="Pfam" id="PF00860">
    <property type="entry name" value="Xan_ur_permease"/>
    <property type="match status" value="1"/>
</dbReference>
<name>A0ABR5APX1_BACBA</name>
<evidence type="ECO:0000256" key="3">
    <source>
        <dbReference type="ARBA" id="ARBA00022448"/>
    </source>
</evidence>
<dbReference type="PIRSF" id="PIRSF005353">
    <property type="entry name" value="PbuG"/>
    <property type="match status" value="1"/>
</dbReference>
<organism evidence="10 11">
    <name type="scientific">Bacillus badius</name>
    <dbReference type="NCBI Taxonomy" id="1455"/>
    <lineage>
        <taxon>Bacteria</taxon>
        <taxon>Bacillati</taxon>
        <taxon>Bacillota</taxon>
        <taxon>Bacilli</taxon>
        <taxon>Bacillales</taxon>
        <taxon>Bacillaceae</taxon>
        <taxon>Pseudobacillus</taxon>
    </lineage>
</organism>
<sequence length="465" mass="49666">MNKERNLMLALILREKRREIIMKKFFQFEELGTNYRREFIGGLTTFLSMAYILIVNPVTLSLKNVPDLPDAMRMDYGAVFVATAVAAAIGSLLMGLLAKYPVALAPGVGLNAFFAYTVVLTYGVPWQTALAGVLFSGLFFILLTLSGLREKIINSIPTELKLAVGAGIGLFITFIGFQNAGIIINNDAVLVGLGDLTAGNTLLAIFGIIITVVLMTKGVNGGIFIGMIITAIVGMMAGLIELPKQIIGTVPSIEPTFGVALETIFQSPSEIFTIQMLVVVLTFLFVDFFDTAGTLVAVANQAGLMKGNKLPRAGKALFADSCATVIGALLGTSTTTSYIESSAGVAAGARTGFASVVTAGFFLLSLLFFPLLEVITAPVTAPALIIVGVLMVSALGQIDWSRFEIAVPAFLTIIAMPLTYSIATGIAIGFIFYPITMITKGRGKEIHPIMYLLFIIFVLYFVFLV</sequence>
<evidence type="ECO:0000256" key="7">
    <source>
        <dbReference type="ARBA" id="ARBA00023136"/>
    </source>
</evidence>
<evidence type="ECO:0000256" key="8">
    <source>
        <dbReference type="PIRNR" id="PIRNR005353"/>
    </source>
</evidence>
<dbReference type="EMBL" id="JXLP01000021">
    <property type="protein sequence ID" value="KIL75898.1"/>
    <property type="molecule type" value="Genomic_DNA"/>
</dbReference>
<keyword evidence="5 8" id="KW-0812">Transmembrane</keyword>
<evidence type="ECO:0000256" key="1">
    <source>
        <dbReference type="ARBA" id="ARBA00004651"/>
    </source>
</evidence>
<keyword evidence="11" id="KW-1185">Reference proteome</keyword>
<dbReference type="PANTHER" id="PTHR43337:SF11">
    <property type="entry name" value="GUANINE_HYPOXANTHINE PERMEASE PBUG"/>
    <property type="match status" value="1"/>
</dbReference>
<dbReference type="PANTHER" id="PTHR43337">
    <property type="entry name" value="XANTHINE/URACIL PERMEASE C887.17-RELATED"/>
    <property type="match status" value="1"/>
</dbReference>
<keyword evidence="4 8" id="KW-1003">Cell membrane</keyword>
<feature type="transmembrane region" description="Helical" evidence="9">
    <location>
        <begin position="379"/>
        <end position="398"/>
    </location>
</feature>
<dbReference type="InterPro" id="IPR006043">
    <property type="entry name" value="NCS2"/>
</dbReference>
<evidence type="ECO:0000256" key="5">
    <source>
        <dbReference type="ARBA" id="ARBA00022692"/>
    </source>
</evidence>
<reference evidence="10 11" key="1">
    <citation type="submission" date="2015-01" db="EMBL/GenBank/DDBJ databases">
        <title>Genome Assembly of Bacillus badius MTCC 1458.</title>
        <authorList>
            <person name="Verma A."/>
            <person name="Khatri I."/>
            <person name="Mual P."/>
            <person name="Subramanian S."/>
            <person name="Krishnamurthi S."/>
        </authorList>
    </citation>
    <scope>NUCLEOTIDE SEQUENCE [LARGE SCALE GENOMIC DNA]</scope>
    <source>
        <strain evidence="10 11">MTCC 1458</strain>
    </source>
</reference>
<proteinExistence type="inferred from homology"/>
<keyword evidence="3 8" id="KW-0813">Transport</keyword>
<feature type="transmembrane region" description="Helical" evidence="9">
    <location>
        <begin position="196"/>
        <end position="215"/>
    </location>
</feature>
<keyword evidence="6 8" id="KW-1133">Transmembrane helix</keyword>
<accession>A0ABR5APX1</accession>
<protein>
    <submittedName>
        <fullName evidence="10">Xanthine/uracil/thiamine/ascorbate permease family protein</fullName>
    </submittedName>
</protein>
<feature type="transmembrane region" description="Helical" evidence="9">
    <location>
        <begin position="39"/>
        <end position="56"/>
    </location>
</feature>
<feature type="transmembrane region" description="Helical" evidence="9">
    <location>
        <begin position="76"/>
        <end position="97"/>
    </location>
</feature>
<evidence type="ECO:0000313" key="11">
    <source>
        <dbReference type="Proteomes" id="UP000031982"/>
    </source>
</evidence>
<comment type="similarity">
    <text evidence="2 8">Belongs to the nucleobase:cation symporter-2 (NCS2) (TC 2.A.40) family. Azg-like subfamily.</text>
</comment>
<comment type="caution">
    <text evidence="10">The sequence shown here is derived from an EMBL/GenBank/DDBJ whole genome shotgun (WGS) entry which is preliminary data.</text>
</comment>
<gene>
    <name evidence="10" type="ORF">SD77_2738</name>
</gene>
<feature type="transmembrane region" description="Helical" evidence="9">
    <location>
        <begin position="129"/>
        <end position="148"/>
    </location>
</feature>
<feature type="transmembrane region" description="Helical" evidence="9">
    <location>
        <begin position="351"/>
        <end position="372"/>
    </location>
</feature>
<comment type="subcellular location">
    <subcellularLocation>
        <location evidence="1 8">Cell membrane</location>
        <topology evidence="1 8">Multi-pass membrane protein</topology>
    </subcellularLocation>
</comment>
<evidence type="ECO:0000313" key="10">
    <source>
        <dbReference type="EMBL" id="KIL75898.1"/>
    </source>
</evidence>